<gene>
    <name evidence="1" type="ORF">CP335_12025</name>
</gene>
<sequence>MESQTYEVVIGNERNLDKPIVALTNCEVAFSSKEELDLCIVAVMESDERLGARPVEAVFYDWQLATVVRGLTMFFGVRWYDREYFEKNRDIYKNRMHGHLFSKFGVSAESFKVNHFVAG</sequence>
<dbReference type="AlphaFoldDB" id="A0A854XBL4"/>
<accession>A0A854XBL4</accession>
<dbReference type="EMBL" id="NXHE01000012">
    <property type="protein sequence ID" value="PCM49322.1"/>
    <property type="molecule type" value="Genomic_DNA"/>
</dbReference>
<name>A0A854XBL4_PSEFL</name>
<reference evidence="1 2" key="2">
    <citation type="submission" date="2017-10" db="EMBL/GenBank/DDBJ databases">
        <title>Rhizosphere-associated Pseudomonas modulate jasmonic acid/salicylic acid antagonism to induce systemic resistance to herbivores at the cost of susceptibility to pathogens.</title>
        <authorList>
            <person name="Haney C.H."/>
            <person name="Wiesmann C.L."/>
            <person name="Shapiro L.R."/>
            <person name="O'Sullivan L.R."/>
            <person name="Khorasani S."/>
            <person name="Melnyk R.A."/>
            <person name="Xiao L."/>
            <person name="Bush J."/>
            <person name="Carrillo J."/>
            <person name="Pierce N.E."/>
            <person name="Ausubel F.M."/>
        </authorList>
    </citation>
    <scope>NUCLEOTIDE SEQUENCE [LARGE SCALE GENOMIC DNA]</scope>
    <source>
        <strain evidence="1 2">CH229</strain>
    </source>
</reference>
<dbReference type="RefSeq" id="WP_027611746.1">
    <property type="nucleotide sequence ID" value="NZ_NXHE01000012.1"/>
</dbReference>
<protein>
    <submittedName>
        <fullName evidence="1">Uncharacterized protein</fullName>
    </submittedName>
</protein>
<organism evidence="1 2">
    <name type="scientific">Pseudomonas fluorescens</name>
    <dbReference type="NCBI Taxonomy" id="294"/>
    <lineage>
        <taxon>Bacteria</taxon>
        <taxon>Pseudomonadati</taxon>
        <taxon>Pseudomonadota</taxon>
        <taxon>Gammaproteobacteria</taxon>
        <taxon>Pseudomonadales</taxon>
        <taxon>Pseudomonadaceae</taxon>
        <taxon>Pseudomonas</taxon>
    </lineage>
</organism>
<evidence type="ECO:0000313" key="2">
    <source>
        <dbReference type="Proteomes" id="UP000218643"/>
    </source>
</evidence>
<reference evidence="1 2" key="1">
    <citation type="submission" date="2017-09" db="EMBL/GenBank/DDBJ databases">
        <authorList>
            <person name="Haney C."/>
            <person name="Melnyk R."/>
        </authorList>
    </citation>
    <scope>NUCLEOTIDE SEQUENCE [LARGE SCALE GENOMIC DNA]</scope>
    <source>
        <strain evidence="1 2">CH229</strain>
    </source>
</reference>
<comment type="caution">
    <text evidence="1">The sequence shown here is derived from an EMBL/GenBank/DDBJ whole genome shotgun (WGS) entry which is preliminary data.</text>
</comment>
<evidence type="ECO:0000313" key="1">
    <source>
        <dbReference type="EMBL" id="PCM49322.1"/>
    </source>
</evidence>
<proteinExistence type="predicted"/>
<dbReference type="Proteomes" id="UP000218643">
    <property type="component" value="Unassembled WGS sequence"/>
</dbReference>